<feature type="compositionally biased region" description="Polar residues" evidence="21">
    <location>
        <begin position="832"/>
        <end position="841"/>
    </location>
</feature>
<dbReference type="InterPro" id="IPR057044">
    <property type="entry name" value="PARP14_KH_1"/>
</dbReference>
<dbReference type="GO" id="GO:0006405">
    <property type="term" value="P:RNA export from nucleus"/>
    <property type="evidence" value="ECO:0007669"/>
    <property type="project" value="TreeGrafter"/>
</dbReference>
<dbReference type="Gene3D" id="3.40.220.10">
    <property type="entry name" value="Leucine Aminopeptidase, subunit E, domain 1"/>
    <property type="match status" value="1"/>
</dbReference>
<dbReference type="Proteomes" id="UP000824540">
    <property type="component" value="Unassembled WGS sequence"/>
</dbReference>
<feature type="compositionally biased region" description="Low complexity" evidence="21">
    <location>
        <begin position="2182"/>
        <end position="2222"/>
    </location>
</feature>
<feature type="domain" description="RanBP2-type" evidence="22">
    <location>
        <begin position="1451"/>
        <end position="1480"/>
    </location>
</feature>
<feature type="region of interest" description="Disordered" evidence="21">
    <location>
        <begin position="1641"/>
        <end position="1664"/>
    </location>
</feature>
<evidence type="ECO:0000256" key="3">
    <source>
        <dbReference type="ARBA" id="ARBA00004567"/>
    </source>
</evidence>
<name>A0A8T2N0W7_9TELE</name>
<feature type="region of interest" description="Disordered" evidence="21">
    <location>
        <begin position="1091"/>
        <end position="1112"/>
    </location>
</feature>
<evidence type="ECO:0000256" key="13">
    <source>
        <dbReference type="ARBA" id="ARBA00023132"/>
    </source>
</evidence>
<dbReference type="PANTHER" id="PTHR23193:SF23">
    <property type="entry name" value="NUCLEAR PORE COMPLEX PROTEIN NUP153"/>
    <property type="match status" value="1"/>
</dbReference>
<dbReference type="Pfam" id="PF00641">
    <property type="entry name" value="Zn_ribbon_RanBP"/>
    <property type="match status" value="7"/>
</dbReference>
<feature type="compositionally biased region" description="Polar residues" evidence="21">
    <location>
        <begin position="2109"/>
        <end position="2119"/>
    </location>
</feature>
<dbReference type="Pfam" id="PF23085">
    <property type="entry name" value="RRM_PARP14_3"/>
    <property type="match status" value="1"/>
</dbReference>
<evidence type="ECO:0000256" key="9">
    <source>
        <dbReference type="ARBA" id="ARBA00022833"/>
    </source>
</evidence>
<feature type="region of interest" description="Disordered" evidence="21">
    <location>
        <begin position="1735"/>
        <end position="1758"/>
    </location>
</feature>
<dbReference type="Pfam" id="PF23084">
    <property type="entry name" value="KH_PARP14_1"/>
    <property type="match status" value="1"/>
</dbReference>
<keyword evidence="11" id="KW-0811">Translocation</keyword>
<comment type="similarity">
    <text evidence="16">Belongs to the NUP153 family.</text>
</comment>
<feature type="domain" description="Macro" evidence="23">
    <location>
        <begin position="837"/>
        <end position="1005"/>
    </location>
</feature>
<dbReference type="InterPro" id="IPR012677">
    <property type="entry name" value="Nucleotide-bd_a/b_plait_sf"/>
</dbReference>
<keyword evidence="8" id="KW-0509">mRNA transport</keyword>
<evidence type="ECO:0000256" key="17">
    <source>
        <dbReference type="ARBA" id="ARBA00068609"/>
    </source>
</evidence>
<feature type="region of interest" description="Disordered" evidence="21">
    <location>
        <begin position="811"/>
        <end position="859"/>
    </location>
</feature>
<feature type="region of interest" description="Disordered" evidence="21">
    <location>
        <begin position="1690"/>
        <end position="1711"/>
    </location>
</feature>
<evidence type="ECO:0000256" key="11">
    <source>
        <dbReference type="ARBA" id="ARBA00023010"/>
    </source>
</evidence>
<dbReference type="EMBL" id="JAFBMS010000351">
    <property type="protein sequence ID" value="KAG9331332.1"/>
    <property type="molecule type" value="Genomic_DNA"/>
</dbReference>
<feature type="region of interest" description="Disordered" evidence="21">
    <location>
        <begin position="1370"/>
        <end position="1393"/>
    </location>
</feature>
<keyword evidence="12" id="KW-0238">DNA-binding</keyword>
<dbReference type="GO" id="GO:0003677">
    <property type="term" value="F:DNA binding"/>
    <property type="evidence" value="ECO:0007669"/>
    <property type="project" value="UniProtKB-KW"/>
</dbReference>
<evidence type="ECO:0000313" key="25">
    <source>
        <dbReference type="Proteomes" id="UP000824540"/>
    </source>
</evidence>
<dbReference type="Pfam" id="PF23252">
    <property type="entry name" value="KH_PARP14_5"/>
    <property type="match status" value="1"/>
</dbReference>
<dbReference type="InterPro" id="IPR002589">
    <property type="entry name" value="Macro_dom"/>
</dbReference>
<dbReference type="PROSITE" id="PS51154">
    <property type="entry name" value="MACRO"/>
    <property type="match status" value="1"/>
</dbReference>
<dbReference type="GO" id="GO:0008270">
    <property type="term" value="F:zinc ion binding"/>
    <property type="evidence" value="ECO:0007669"/>
    <property type="project" value="UniProtKB-KW"/>
</dbReference>
<feature type="region of interest" description="Disordered" evidence="21">
    <location>
        <begin position="104"/>
        <end position="129"/>
    </location>
</feature>
<dbReference type="PROSITE" id="PS01358">
    <property type="entry name" value="ZF_RANBP2_1"/>
    <property type="match status" value="7"/>
</dbReference>
<feature type="domain" description="RanBP2-type" evidence="22">
    <location>
        <begin position="1544"/>
        <end position="1573"/>
    </location>
</feature>
<feature type="domain" description="RanBP2-type" evidence="22">
    <location>
        <begin position="1201"/>
        <end position="1230"/>
    </location>
</feature>
<feature type="compositionally biased region" description="Low complexity" evidence="21">
    <location>
        <begin position="1736"/>
        <end position="1753"/>
    </location>
</feature>
<feature type="region of interest" description="Disordered" evidence="21">
    <location>
        <begin position="2177"/>
        <end position="2225"/>
    </location>
</feature>
<evidence type="ECO:0000256" key="2">
    <source>
        <dbReference type="ARBA" id="ARBA00004126"/>
    </source>
</evidence>
<reference evidence="24" key="1">
    <citation type="thesis" date="2021" institute="BYU ScholarsArchive" country="Provo, UT, USA">
        <title>Applications of and Algorithms for Genome Assembly and Genomic Analyses with an Emphasis on Marine Teleosts.</title>
        <authorList>
            <person name="Pickett B.D."/>
        </authorList>
    </citation>
    <scope>NUCLEOTIDE SEQUENCE</scope>
    <source>
        <strain evidence="24">HI-2016</strain>
    </source>
</reference>
<feature type="compositionally biased region" description="Low complexity" evidence="21">
    <location>
        <begin position="2065"/>
        <end position="2082"/>
    </location>
</feature>
<dbReference type="InterPro" id="IPR057047">
    <property type="entry name" value="PARP14_KH_5"/>
</dbReference>
<gene>
    <name evidence="24" type="ORF">JZ751_019498</name>
</gene>
<dbReference type="InterPro" id="IPR057043">
    <property type="entry name" value="PARP14_KH_2"/>
</dbReference>
<dbReference type="Pfam" id="PF23251">
    <property type="entry name" value="KH_PARP14_4"/>
    <property type="match status" value="1"/>
</dbReference>
<dbReference type="GO" id="GO:0008139">
    <property type="term" value="F:nuclear localization sequence binding"/>
    <property type="evidence" value="ECO:0007669"/>
    <property type="project" value="TreeGrafter"/>
</dbReference>
<keyword evidence="13" id="KW-0906">Nuclear pore complex</keyword>
<evidence type="ECO:0000256" key="10">
    <source>
        <dbReference type="ARBA" id="ARBA00022927"/>
    </source>
</evidence>
<feature type="compositionally biased region" description="Acidic residues" evidence="21">
    <location>
        <begin position="765"/>
        <end position="780"/>
    </location>
</feature>
<dbReference type="FunFam" id="4.10.1060.10:FF:000001">
    <property type="entry name" value="Nuclear pore complex protein Nup153"/>
    <property type="match status" value="5"/>
</dbReference>
<feature type="region of interest" description="Disordered" evidence="21">
    <location>
        <begin position="1412"/>
        <end position="1446"/>
    </location>
</feature>
<dbReference type="InterPro" id="IPR057051">
    <property type="entry name" value="PARP14_RPM_1"/>
</dbReference>
<feature type="region of interest" description="Disordered" evidence="21">
    <location>
        <begin position="2104"/>
        <end position="2139"/>
    </location>
</feature>
<dbReference type="InterPro" id="IPR057046">
    <property type="entry name" value="PARP14_KH_4"/>
</dbReference>
<feature type="region of interest" description="Disordered" evidence="21">
    <location>
        <begin position="2065"/>
        <end position="2087"/>
    </location>
</feature>
<keyword evidence="7 20" id="KW-0863">Zinc-finger</keyword>
<evidence type="ECO:0000256" key="7">
    <source>
        <dbReference type="ARBA" id="ARBA00022771"/>
    </source>
</evidence>
<evidence type="ECO:0000256" key="4">
    <source>
        <dbReference type="ARBA" id="ARBA00022448"/>
    </source>
</evidence>
<feature type="compositionally biased region" description="Basic and acidic residues" evidence="21">
    <location>
        <begin position="842"/>
        <end position="859"/>
    </location>
</feature>
<dbReference type="Pfam" id="PF01661">
    <property type="entry name" value="Macro"/>
    <property type="match status" value="1"/>
</dbReference>
<dbReference type="GO" id="GO:0051028">
    <property type="term" value="P:mRNA transport"/>
    <property type="evidence" value="ECO:0007669"/>
    <property type="project" value="UniProtKB-KW"/>
</dbReference>
<feature type="domain" description="RanBP2-type" evidence="22">
    <location>
        <begin position="2239"/>
        <end position="2268"/>
    </location>
</feature>
<dbReference type="GO" id="GO:0017056">
    <property type="term" value="F:structural constituent of nuclear pore"/>
    <property type="evidence" value="ECO:0007669"/>
    <property type="project" value="TreeGrafter"/>
</dbReference>
<feature type="region of interest" description="Disordered" evidence="21">
    <location>
        <begin position="759"/>
        <end position="792"/>
    </location>
</feature>
<evidence type="ECO:0000256" key="8">
    <source>
        <dbReference type="ARBA" id="ARBA00022816"/>
    </source>
</evidence>
<keyword evidence="25" id="KW-1185">Reference proteome</keyword>
<dbReference type="Pfam" id="PF23253">
    <property type="entry name" value="KH_PARP14_6"/>
    <property type="match status" value="1"/>
</dbReference>
<evidence type="ECO:0000256" key="21">
    <source>
        <dbReference type="SAM" id="MobiDB-lite"/>
    </source>
</evidence>
<feature type="compositionally biased region" description="Low complexity" evidence="21">
    <location>
        <begin position="1503"/>
        <end position="1527"/>
    </location>
</feature>
<comment type="caution">
    <text evidence="24">The sequence shown here is derived from an EMBL/GenBank/DDBJ whole genome shotgun (WGS) entry which is preliminary data.</text>
</comment>
<feature type="domain" description="RanBP2-type" evidence="22">
    <location>
        <begin position="2143"/>
        <end position="2172"/>
    </location>
</feature>
<evidence type="ECO:0000256" key="12">
    <source>
        <dbReference type="ARBA" id="ARBA00023125"/>
    </source>
</evidence>
<feature type="region of interest" description="Disordered" evidence="21">
    <location>
        <begin position="1168"/>
        <end position="1190"/>
    </location>
</feature>
<dbReference type="InterPro" id="IPR026054">
    <property type="entry name" value="Nucleoporin"/>
</dbReference>
<evidence type="ECO:0000256" key="18">
    <source>
        <dbReference type="ARBA" id="ARBA00078197"/>
    </source>
</evidence>
<dbReference type="Pfam" id="PF23248">
    <property type="entry name" value="KH_PARP14_2"/>
    <property type="match status" value="1"/>
</dbReference>
<evidence type="ECO:0000259" key="22">
    <source>
        <dbReference type="PROSITE" id="PS50199"/>
    </source>
</evidence>
<feature type="region of interest" description="Disordered" evidence="21">
    <location>
        <begin position="2263"/>
        <end position="2286"/>
    </location>
</feature>
<keyword evidence="4" id="KW-0813">Transport</keyword>
<evidence type="ECO:0000256" key="16">
    <source>
        <dbReference type="ARBA" id="ARBA00060842"/>
    </source>
</evidence>
<dbReference type="GO" id="GO:0005643">
    <property type="term" value="C:nuclear pore"/>
    <property type="evidence" value="ECO:0007669"/>
    <property type="project" value="UniProtKB-SubCell"/>
</dbReference>
<dbReference type="Pfam" id="PF23222">
    <property type="entry name" value="RRM_PARP14_1"/>
    <property type="match status" value="1"/>
</dbReference>
<dbReference type="OrthoDB" id="6133115at2759"/>
<evidence type="ECO:0000256" key="1">
    <source>
        <dbReference type="ARBA" id="ARBA00001947"/>
    </source>
</evidence>
<evidence type="ECO:0000256" key="20">
    <source>
        <dbReference type="PROSITE-ProRule" id="PRU00322"/>
    </source>
</evidence>
<comment type="subcellular location">
    <subcellularLocation>
        <location evidence="2">Nucleus membrane</location>
    </subcellularLocation>
    <subcellularLocation>
        <location evidence="3">Nucleus</location>
        <location evidence="3">Nuclear pore complex</location>
    </subcellularLocation>
</comment>
<feature type="compositionally biased region" description="Low complexity" evidence="21">
    <location>
        <begin position="1830"/>
        <end position="1847"/>
    </location>
</feature>
<dbReference type="SMART" id="SM00547">
    <property type="entry name" value="ZnF_RBZ"/>
    <property type="match status" value="7"/>
</dbReference>
<keyword evidence="5" id="KW-0479">Metal-binding</keyword>
<feature type="region of interest" description="Disordered" evidence="21">
    <location>
        <begin position="1829"/>
        <end position="1852"/>
    </location>
</feature>
<dbReference type="GO" id="GO:0031965">
    <property type="term" value="C:nuclear membrane"/>
    <property type="evidence" value="ECO:0007669"/>
    <property type="project" value="UniProtKB-SubCell"/>
</dbReference>
<keyword evidence="14" id="KW-0472">Membrane</keyword>
<comment type="cofactor">
    <cofactor evidence="1">
        <name>Zn(2+)</name>
        <dbReference type="ChEBI" id="CHEBI:29105"/>
    </cofactor>
</comment>
<evidence type="ECO:0000256" key="14">
    <source>
        <dbReference type="ARBA" id="ARBA00023136"/>
    </source>
</evidence>
<feature type="compositionally biased region" description="Low complexity" evidence="21">
    <location>
        <begin position="1594"/>
        <end position="1612"/>
    </location>
</feature>
<feature type="domain" description="RanBP2-type" evidence="22">
    <location>
        <begin position="1255"/>
        <end position="1284"/>
    </location>
</feature>
<accession>A0A8T2N0W7</accession>
<dbReference type="InterPro" id="IPR036443">
    <property type="entry name" value="Znf_RanBP2_sf"/>
</dbReference>
<organism evidence="24 25">
    <name type="scientific">Albula glossodonta</name>
    <name type="common">roundjaw bonefish</name>
    <dbReference type="NCBI Taxonomy" id="121402"/>
    <lineage>
        <taxon>Eukaryota</taxon>
        <taxon>Metazoa</taxon>
        <taxon>Chordata</taxon>
        <taxon>Craniata</taxon>
        <taxon>Vertebrata</taxon>
        <taxon>Euteleostomi</taxon>
        <taxon>Actinopterygii</taxon>
        <taxon>Neopterygii</taxon>
        <taxon>Teleostei</taxon>
        <taxon>Albuliformes</taxon>
        <taxon>Albulidae</taxon>
        <taxon>Albula</taxon>
    </lineage>
</organism>
<dbReference type="InterPro" id="IPR035979">
    <property type="entry name" value="RBD_domain_sf"/>
</dbReference>
<evidence type="ECO:0000313" key="24">
    <source>
        <dbReference type="EMBL" id="KAG9331332.1"/>
    </source>
</evidence>
<dbReference type="Gene3D" id="3.30.70.330">
    <property type="match status" value="2"/>
</dbReference>
<feature type="compositionally biased region" description="Polar residues" evidence="21">
    <location>
        <begin position="1641"/>
        <end position="1651"/>
    </location>
</feature>
<evidence type="ECO:0000256" key="6">
    <source>
        <dbReference type="ARBA" id="ARBA00022737"/>
    </source>
</evidence>
<feature type="region of interest" description="Disordered" evidence="21">
    <location>
        <begin position="1594"/>
        <end position="1619"/>
    </location>
</feature>
<evidence type="ECO:0000256" key="15">
    <source>
        <dbReference type="ARBA" id="ARBA00023242"/>
    </source>
</evidence>
<keyword evidence="9" id="KW-0862">Zinc</keyword>
<feature type="domain" description="RanBP2-type" evidence="22">
    <location>
        <begin position="1317"/>
        <end position="1346"/>
    </location>
</feature>
<sequence length="2322" mass="245398">MEEYPYRVAVEGEWGTNRSKRIKNKLHIYFQSKKKSGGGECQVEYSGQGSGRAIVCFKSEDARKRVFEKPDHEITVENATVALRLGLCDELSKEEHLEAKLDDVTSAASGSVSEEKQSGSDATGAEEPAQSRVVVLENVPEQLNKELLAILVENICNVKEDGFFLEMIWDIDVAVVSFHHPSVAALFLAKCDGHKCFRQHRIRTRSLEPTRSVRVENLPPEAGEELLELYFEKEREGGGKVEAIKMLDEEQAAIVTFQDPKVTETVQKSKHHICKALVHVYPYHESLGTALYGRGRPEWKLPQTFSKSLQPALCRFLLSKGHLGVINDQMRSHFCQVELDEAGAKLSPLPALLKQKDLTANHIKGWRGNALQEFRSVMARYRCFEFGVSSSVWKAAKRELCQVVKENAVLQPNEANRVVAIACLAEDMERIQQVVKEIMQMAASRIKRERNSITEEVPLSPIIHYILQQAGLQKNFVQTYPNMSITYRAETQMLALRGQIMEVLAVKSWVLEQQLQMKQRQLELNCNIRDFLTMGNCEEISRNLFASQGVSAGYKMEGEEVVLVASSEKALVDANQLLTSTLACQNIPVEDETVLSHPEWLRMKTQLIESYDSPKGNILCIKMDQPGLISVTGFPQPVKEVCDSLSDFISKHSRVEESVPMQTLAVLRFLEENKAPDWSSLINAMEVWVHFDPKRLRVLLAGPKYQVLEAKTLFLQIADSICTDKVTIIRPGARKYFLEKQQMFTLMMKQHNCVVQLEERKKQEGEEDGDEEEEEEEEEGAEKGTDNSDDKTAHTVTQAVRDVCNDKQLHSEQCSSPSAECQRERTPLQALEWNSPSVRQGSSDDHRTEPSGQRGDLETKCTNEGLNIILRMGNIEEALAAGPEIQSAVRREARRGVANYGDVLQTSGFCLRNVVVLHIVCPPWDGGVGNAQQTLVEMVQTCLKEAEKQKATSLAFPAIGTGNKGFPKEFRGEALRHKPPGRQSQLAEVNTGQSKLISYQITRFFNGSGREAVGEKQEIVFMSEKFSPTIFQLCGESPHALCRARNALTNLFVKEQVQWDIPDSSFTNLISQEQDTQRLRQKQQLHKVKINNPKPSTTTKGAAAPAAGKVHSSVSNTLSRGLTVGFKFNVGPSSSSSSTTPASTSSGRFTFCTPLSGGLSEVFKFNMGPRGAGGPGTSSTPGTSNDLPSELVSTKDKIKNPEGAWECCTCLVENKAQDSECVSCQSVRPVPPSEASTPTLSGGRLLGLKAELRKLLGSWTCNVCYMQNDANALKCMACLSNKPEAKVESKGVASSVVSTPILSGGRLQGLKAELRKLLGDWTCNVCCVQNKANALKCMGCLSNKPEAKVESKGFGAPTLSSSASVPTLTISNQSSSSSCSTDPAPASSGGVTFGSPDGLTFGTPISGGLSEGLKLNVGPSSSSKLQSESTSALPSQAGTPLSGVTALNEPPKGSWLCEMCLFQNKAEATKCICCETPKPGTGVEPTLTLPAMTQAQAPPAPPSSNNSRATTTSTPGTPSTPETPSTSNDLPSELVSTKDKIKNPEGAWECCTCLVENKAQDSECVSCQSAKPGMLFSTPLSGGLSEGLKFKSSVGPSSLSSSTDPAPASSGGITFGSQGGLTFGTPLSRGLSEGLKFKSNVGPSSLSSSTDPAPASSGGVTFGSQGGLTFGTPLSGGLSEGLKFKFNVGPSSLSSSTEPAPASSGGVTFGSQGGLTFGTPLSGGLSEGLKFKFNVGPSSSSSSTDPAPASSGGVTFGSQGGLTFGTPLSGGLSEGLKFKSNVGPSSLSSSTDLAPASSGGVTFGSQGGLTFGTPLSGGLSEGLKFKFNVGPSSSSSSTDPAPASSGGVTFGSQGGLTFGTPLSGGLSEGLKFKFNVGPSSLSSSTEPAPASSGGVTFGSQGGLTFGTPLSGGLSEGLKFKSNVGPSSLSSSTDLAPASSGGVTFGSQGGLTFGTPLSGGLSEGLKFKFNVGLPSSSSSTDPAPASSGGVTFGSQGGLTFGTPLSGGLSEGLKFKFNVGLPSSSSSTGPAPASSGGVTFGSQGGLTFGTPLSGGLSKGLKFKFNVGPSSSSSSTDPAPASSGGVTFGNQGGLTFSTPLSGGLSKGFELNVNPSSSTNLESEPTPAPPSQAETPLSGVTALNEPPKGSWLCEMCLVQNKAEATKCICCETPKAGTGAEPPLTLPAMTQAQAPPAPTSSSNSRATTPSTPGTSSTPGTPSTPGTSNDLASELVSTKDKIKNPEGAWECCICLVENKAQDSECVSCQSAKPDNSEAPPHTWDSIGSSDLKQMPLSPGSQDYREMLFTQLFVKCDVEGYPEYLIVFQ</sequence>
<feature type="compositionally biased region" description="Low complexity" evidence="21">
    <location>
        <begin position="1093"/>
        <end position="1109"/>
    </location>
</feature>
<keyword evidence="6" id="KW-0677">Repeat</keyword>
<proteinExistence type="inferred from homology"/>
<dbReference type="InterPro" id="IPR043472">
    <property type="entry name" value="Macro_dom-like"/>
</dbReference>
<dbReference type="InterPro" id="IPR001876">
    <property type="entry name" value="Znf_RanBP2"/>
</dbReference>
<dbReference type="SUPFAM" id="SSF52949">
    <property type="entry name" value="Macro domain-like"/>
    <property type="match status" value="1"/>
</dbReference>
<feature type="compositionally biased region" description="Basic and acidic residues" evidence="21">
    <location>
        <begin position="781"/>
        <end position="792"/>
    </location>
</feature>
<dbReference type="InterPro" id="IPR057050">
    <property type="entry name" value="RRM_PARP14_2"/>
</dbReference>
<dbReference type="PROSITE" id="PS50199">
    <property type="entry name" value="ZF_RANBP2_2"/>
    <property type="match status" value="7"/>
</dbReference>
<evidence type="ECO:0000256" key="5">
    <source>
        <dbReference type="ARBA" id="ARBA00022723"/>
    </source>
</evidence>
<protein>
    <recommendedName>
        <fullName evidence="17">Nuclear pore complex protein Nup153</fullName>
    </recommendedName>
    <alternativeName>
        <fullName evidence="19">153 kDa nucleoporin</fullName>
    </alternativeName>
    <alternativeName>
        <fullName evidence="18">Nucleoporin Nup153</fullName>
    </alternativeName>
</protein>
<evidence type="ECO:0000259" key="23">
    <source>
        <dbReference type="PROSITE" id="PS51154"/>
    </source>
</evidence>
<feature type="region of interest" description="Disordered" evidence="21">
    <location>
        <begin position="1493"/>
        <end position="1534"/>
    </location>
</feature>
<feature type="compositionally biased region" description="Low complexity" evidence="21">
    <location>
        <begin position="1420"/>
        <end position="1431"/>
    </location>
</feature>
<dbReference type="GO" id="GO:0006606">
    <property type="term" value="P:protein import into nucleus"/>
    <property type="evidence" value="ECO:0007669"/>
    <property type="project" value="TreeGrafter"/>
</dbReference>
<dbReference type="InterPro" id="IPR057048">
    <property type="entry name" value="PARP14_KH_6"/>
</dbReference>
<dbReference type="Gene3D" id="4.10.1060.10">
    <property type="entry name" value="Zinc finger, RanBP2-type"/>
    <property type="match status" value="7"/>
</dbReference>
<dbReference type="Pfam" id="PF23249">
    <property type="entry name" value="KH_PARP14_3"/>
    <property type="match status" value="1"/>
</dbReference>
<keyword evidence="10" id="KW-0653">Protein transport</keyword>
<evidence type="ECO:0000256" key="19">
    <source>
        <dbReference type="ARBA" id="ARBA00079437"/>
    </source>
</evidence>
<dbReference type="Pfam" id="PF23245">
    <property type="entry name" value="RRM_PARP14_2"/>
    <property type="match status" value="1"/>
</dbReference>
<dbReference type="PANTHER" id="PTHR23193">
    <property type="entry name" value="NUCLEAR PORE COMPLEX PROTEIN NUP"/>
    <property type="match status" value="1"/>
</dbReference>
<dbReference type="SUPFAM" id="SSF54928">
    <property type="entry name" value="RNA-binding domain, RBD"/>
    <property type="match status" value="1"/>
</dbReference>
<dbReference type="SUPFAM" id="SSF90209">
    <property type="entry name" value="Ran binding protein zinc finger-like"/>
    <property type="match status" value="6"/>
</dbReference>
<feature type="compositionally biased region" description="Low complexity" evidence="21">
    <location>
        <begin position="1371"/>
        <end position="1388"/>
    </location>
</feature>
<dbReference type="InterPro" id="IPR057045">
    <property type="entry name" value="PARP14_KH_3"/>
</dbReference>
<keyword evidence="15" id="KW-0539">Nucleus</keyword>